<reference evidence="1" key="1">
    <citation type="submission" date="2022-01" db="EMBL/GenBank/DDBJ databases">
        <title>Genome Sequence Resource for Two Populations of Ditylenchus destructor, the Migratory Endoparasitic Phytonematode.</title>
        <authorList>
            <person name="Zhang H."/>
            <person name="Lin R."/>
            <person name="Xie B."/>
        </authorList>
    </citation>
    <scope>NUCLEOTIDE SEQUENCE</scope>
    <source>
        <strain evidence="1">BazhouSP</strain>
    </source>
</reference>
<protein>
    <submittedName>
        <fullName evidence="1">Uncharacterized protein</fullName>
    </submittedName>
</protein>
<dbReference type="Proteomes" id="UP001201812">
    <property type="component" value="Unassembled WGS sequence"/>
</dbReference>
<evidence type="ECO:0000313" key="2">
    <source>
        <dbReference type="Proteomes" id="UP001201812"/>
    </source>
</evidence>
<sequence length="981" mass="112182">MRFFVHCLYCSHILYIYYLVCHKFITFVATENYDYDDEIFIQNVRKVASLGDGQERNIFPRFSPDEKWVTWTGSLNSCPQVYMASLEAKEGSTDIFIRRMSPGFGIARNGQLNPCDDVVHPAMTQTFGDEPHYRMVYEANFHSAPFEEQCQDWSKPCIDVSMCRQINSGDLNVSEQLRQICAGKEYLDYYELAPSLDLFLVDKYGTVISKLTNDVTEENSNESTQYSGEVAVSCQHLKDKQVPFMKLIFSQKCEHGLCLHEQLTNAVYRRDPGISQKITMKEMGEDFHGFFGGASFPQRFHTEIVFHGHKVNLTEDERLKTVQEAIDRNIFPTNGSHLYMLMTLGERYADGSKKRLHQLTDDSNPNIISRLWPSYVGNDHLLLDKVIYTAITKDNRRQLRALDICNKKDILISTGRSDIANMMGVTNSNGTRILFVSDRDQSGASKGGLSIFIADLNLDGKSQAQVQSLLMRDKYFWELDEDSYTAKPKIKPPVGTEKVEVLYNFEEQFFENVKQLTFGGIHSRPHFSTDGTKITFQAKGDSYGTDCEQVYEMDLTAEGPNGRYPIRRLSTGFGRAHPSGYYRSVSEIGKAQSEITVKDQYRLISSDFLSTEIDWMRSLKEVNPTYSPNSIGYKQDMLCRPKVCAQPLTNPTVKELVDQYTSLSKMEFRSSKFENKNCPAQKDNSNALYESEGAFAYSFESVAYTRKDCETCQADIFCETLSENCENIRRWITDGFGFKGGAAFSSDDKWVAFHAMLPKNEDDQNMFKRYMEHNLVLPYKNMEIYIVRLGNWAGPYLPRWSTKQVTNLGKVSWAPVFVPNDSRILFTSDYNSKDDKGREMPLGRSDLFIIDIDGTDRKQVTHAPYKYSFDKDATMAYSPTAWPNTKLHTKLIWASTRGVGVSGKENDGSVNLFMADWVYEPKKNSNAEKKEKPVRIMPTKLHSQQNATHNSGQSIMHTNLVIFMVFVHFTLIKFSCHTLFS</sequence>
<keyword evidence="2" id="KW-1185">Reference proteome</keyword>
<proteinExistence type="predicted"/>
<evidence type="ECO:0000313" key="1">
    <source>
        <dbReference type="EMBL" id="KAI1709959.1"/>
    </source>
</evidence>
<dbReference type="Gene3D" id="2.120.10.30">
    <property type="entry name" value="TolB, C-terminal domain"/>
    <property type="match status" value="1"/>
</dbReference>
<dbReference type="AlphaFoldDB" id="A0AAD4QYP5"/>
<dbReference type="SUPFAM" id="SSF82171">
    <property type="entry name" value="DPP6 N-terminal domain-like"/>
    <property type="match status" value="1"/>
</dbReference>
<dbReference type="SUPFAM" id="SSF69304">
    <property type="entry name" value="Tricorn protease N-terminal domain"/>
    <property type="match status" value="1"/>
</dbReference>
<dbReference type="InterPro" id="IPR011042">
    <property type="entry name" value="6-blade_b-propeller_TolB-like"/>
</dbReference>
<gene>
    <name evidence="1" type="ORF">DdX_10970</name>
</gene>
<dbReference type="PANTHER" id="PTHR36842">
    <property type="entry name" value="PROTEIN TOLB HOMOLOG"/>
    <property type="match status" value="1"/>
</dbReference>
<organism evidence="1 2">
    <name type="scientific">Ditylenchus destructor</name>
    <dbReference type="NCBI Taxonomy" id="166010"/>
    <lineage>
        <taxon>Eukaryota</taxon>
        <taxon>Metazoa</taxon>
        <taxon>Ecdysozoa</taxon>
        <taxon>Nematoda</taxon>
        <taxon>Chromadorea</taxon>
        <taxon>Rhabditida</taxon>
        <taxon>Tylenchina</taxon>
        <taxon>Tylenchomorpha</taxon>
        <taxon>Sphaerularioidea</taxon>
        <taxon>Anguinidae</taxon>
        <taxon>Anguininae</taxon>
        <taxon>Ditylenchus</taxon>
    </lineage>
</organism>
<dbReference type="PANTHER" id="PTHR36842:SF1">
    <property type="entry name" value="PROTEIN TOLB"/>
    <property type="match status" value="1"/>
</dbReference>
<dbReference type="EMBL" id="JAKKPZ010000028">
    <property type="protein sequence ID" value="KAI1709959.1"/>
    <property type="molecule type" value="Genomic_DNA"/>
</dbReference>
<comment type="caution">
    <text evidence="1">The sequence shown here is derived from an EMBL/GenBank/DDBJ whole genome shotgun (WGS) entry which is preliminary data.</text>
</comment>
<accession>A0AAD4QYP5</accession>
<name>A0AAD4QYP5_9BILA</name>